<dbReference type="Proteomes" id="UP000468707">
    <property type="component" value="Unassembled WGS sequence"/>
</dbReference>
<dbReference type="GO" id="GO:0046654">
    <property type="term" value="P:tetrahydrofolate biosynthetic process"/>
    <property type="evidence" value="ECO:0007669"/>
    <property type="project" value="UniProtKB-UniPathway"/>
</dbReference>
<accession>A0A6I5KRW2</accession>
<dbReference type="InterPro" id="IPR006390">
    <property type="entry name" value="DHP_synth_dom"/>
</dbReference>
<keyword evidence="7 9" id="KW-0460">Magnesium</keyword>
<comment type="catalytic activity">
    <reaction evidence="1">
        <text>(7,8-dihydropterin-6-yl)methyl diphosphate + 4-aminobenzoate = 7,8-dihydropteroate + diphosphate</text>
        <dbReference type="Rhea" id="RHEA:19949"/>
        <dbReference type="ChEBI" id="CHEBI:17836"/>
        <dbReference type="ChEBI" id="CHEBI:17839"/>
        <dbReference type="ChEBI" id="CHEBI:33019"/>
        <dbReference type="ChEBI" id="CHEBI:72950"/>
        <dbReference type="EC" id="2.5.1.15"/>
    </reaction>
</comment>
<evidence type="ECO:0000256" key="3">
    <source>
        <dbReference type="ARBA" id="ARBA00004763"/>
    </source>
</evidence>
<evidence type="ECO:0000256" key="7">
    <source>
        <dbReference type="ARBA" id="ARBA00022842"/>
    </source>
</evidence>
<dbReference type="InterPro" id="IPR011005">
    <property type="entry name" value="Dihydropteroate_synth-like_sf"/>
</dbReference>
<evidence type="ECO:0000256" key="4">
    <source>
        <dbReference type="ARBA" id="ARBA00012458"/>
    </source>
</evidence>
<dbReference type="UniPathway" id="UPA00077">
    <property type="reaction ID" value="UER00156"/>
</dbReference>
<dbReference type="InterPro" id="IPR000489">
    <property type="entry name" value="Pterin-binding_dom"/>
</dbReference>
<dbReference type="EMBL" id="JAAAMI010000004">
    <property type="protein sequence ID" value="NDV43536.1"/>
    <property type="molecule type" value="Genomic_DNA"/>
</dbReference>
<evidence type="ECO:0000256" key="9">
    <source>
        <dbReference type="RuleBase" id="RU361205"/>
    </source>
</evidence>
<evidence type="ECO:0000313" key="11">
    <source>
        <dbReference type="EMBL" id="NDV43536.1"/>
    </source>
</evidence>
<organism evidence="11 12">
    <name type="scientific">Flagellimonas sediminis</name>
    <dbReference type="NCBI Taxonomy" id="2696468"/>
    <lineage>
        <taxon>Bacteria</taxon>
        <taxon>Pseudomonadati</taxon>
        <taxon>Bacteroidota</taxon>
        <taxon>Flavobacteriia</taxon>
        <taxon>Flavobacteriales</taxon>
        <taxon>Flavobacteriaceae</taxon>
        <taxon>Flagellimonas</taxon>
    </lineage>
</organism>
<dbReference type="SUPFAM" id="SSF51717">
    <property type="entry name" value="Dihydropteroate synthetase-like"/>
    <property type="match status" value="1"/>
</dbReference>
<evidence type="ECO:0000256" key="6">
    <source>
        <dbReference type="ARBA" id="ARBA00022723"/>
    </source>
</evidence>
<feature type="domain" description="Pterin-binding" evidence="10">
    <location>
        <begin position="15"/>
        <end position="267"/>
    </location>
</feature>
<protein>
    <recommendedName>
        <fullName evidence="4 9">Dihydropteroate synthase</fullName>
        <shortName evidence="9">DHPS</shortName>
        <ecNumber evidence="4 9">2.5.1.15</ecNumber>
    </recommendedName>
    <alternativeName>
        <fullName evidence="9">Dihydropteroate pyrophosphorylase</fullName>
    </alternativeName>
</protein>
<comment type="similarity">
    <text evidence="9">Belongs to the DHPS family.</text>
</comment>
<dbReference type="GO" id="GO:0004156">
    <property type="term" value="F:dihydropteroate synthase activity"/>
    <property type="evidence" value="ECO:0007669"/>
    <property type="project" value="UniProtKB-EC"/>
</dbReference>
<evidence type="ECO:0000259" key="10">
    <source>
        <dbReference type="PROSITE" id="PS50972"/>
    </source>
</evidence>
<dbReference type="PROSITE" id="PS50972">
    <property type="entry name" value="PTERIN_BINDING"/>
    <property type="match status" value="1"/>
</dbReference>
<comment type="cofactor">
    <cofactor evidence="2 9">
        <name>Mg(2+)</name>
        <dbReference type="ChEBI" id="CHEBI:18420"/>
    </cofactor>
</comment>
<keyword evidence="12" id="KW-1185">Reference proteome</keyword>
<dbReference type="AlphaFoldDB" id="A0A6I5KRW2"/>
<dbReference type="GO" id="GO:0005829">
    <property type="term" value="C:cytosol"/>
    <property type="evidence" value="ECO:0007669"/>
    <property type="project" value="TreeGrafter"/>
</dbReference>
<dbReference type="GO" id="GO:0046872">
    <property type="term" value="F:metal ion binding"/>
    <property type="evidence" value="ECO:0007669"/>
    <property type="project" value="UniProtKB-KW"/>
</dbReference>
<proteinExistence type="inferred from homology"/>
<evidence type="ECO:0000313" key="12">
    <source>
        <dbReference type="Proteomes" id="UP000468707"/>
    </source>
</evidence>
<evidence type="ECO:0000256" key="5">
    <source>
        <dbReference type="ARBA" id="ARBA00022679"/>
    </source>
</evidence>
<dbReference type="InterPro" id="IPR045031">
    <property type="entry name" value="DHP_synth-like"/>
</dbReference>
<dbReference type="EC" id="2.5.1.15" evidence="4 9"/>
<dbReference type="PANTHER" id="PTHR20941">
    <property type="entry name" value="FOLATE SYNTHESIS PROTEINS"/>
    <property type="match status" value="1"/>
</dbReference>
<comment type="caution">
    <text evidence="11">The sequence shown here is derived from an EMBL/GenBank/DDBJ whole genome shotgun (WGS) entry which is preliminary data.</text>
</comment>
<dbReference type="CDD" id="cd00739">
    <property type="entry name" value="DHPS"/>
    <property type="match status" value="1"/>
</dbReference>
<dbReference type="Pfam" id="PF00809">
    <property type="entry name" value="Pterin_bind"/>
    <property type="match status" value="1"/>
</dbReference>
<gene>
    <name evidence="11" type="primary">folP</name>
    <name evidence="11" type="ORF">GTK07_09385</name>
</gene>
<evidence type="ECO:0000256" key="2">
    <source>
        <dbReference type="ARBA" id="ARBA00001946"/>
    </source>
</evidence>
<dbReference type="RefSeq" id="WP_163635000.1">
    <property type="nucleotide sequence ID" value="NZ_JAAAMI010000004.1"/>
</dbReference>
<dbReference type="GO" id="GO:0046656">
    <property type="term" value="P:folic acid biosynthetic process"/>
    <property type="evidence" value="ECO:0007669"/>
    <property type="project" value="UniProtKB-KW"/>
</dbReference>
<keyword evidence="8 9" id="KW-0289">Folate biosynthesis</keyword>
<evidence type="ECO:0000256" key="1">
    <source>
        <dbReference type="ARBA" id="ARBA00000012"/>
    </source>
</evidence>
<dbReference type="PROSITE" id="PS00792">
    <property type="entry name" value="DHPS_1"/>
    <property type="match status" value="1"/>
</dbReference>
<evidence type="ECO:0000256" key="8">
    <source>
        <dbReference type="ARBA" id="ARBA00022909"/>
    </source>
</evidence>
<dbReference type="PANTHER" id="PTHR20941:SF1">
    <property type="entry name" value="FOLIC ACID SYNTHESIS PROTEIN FOL1"/>
    <property type="match status" value="1"/>
</dbReference>
<name>A0A6I5KRW2_9FLAO</name>
<reference evidence="11 12" key="1">
    <citation type="submission" date="2020-01" db="EMBL/GenBank/DDBJ databases">
        <title>Muricauda sediminis sp.nov. 40Bstr401.</title>
        <authorList>
            <person name="Xue Z."/>
            <person name="Zhu S."/>
            <person name="Ren N."/>
            <person name="Chen T."/>
            <person name="Chen X."/>
            <person name="Chen J."/>
            <person name="Yang J."/>
        </authorList>
    </citation>
    <scope>NUCLEOTIDE SEQUENCE [LARGE SCALE GENOMIC DNA]</scope>
    <source>
        <strain evidence="11 12">40Bstr401</strain>
    </source>
</reference>
<sequence>MTINCKGDLIDLATPKVMGILNLTPDSFFDGGSYKGESAILKRVESMLNDGATFVDMGAYSSRPGAEHVPEVEELKRMIPIVKLILKHFPETLISIDTFRSKVAEESIVHGAAIINDISAGNLDENMFATIAKFQVPYIMMHMKGTPQSMQKEAIYEDLIKDLRYYFSEKIAQTTQLKINDVIIDPGFGFAKTTGQNYTLLNHLDLFQTFGLPLLIGLSRKSMIYKILGSTPQEALNGTTTLHTIALLKGANIIRAHDIKEAVECVKLVEALKANAL</sequence>
<dbReference type="Gene3D" id="3.20.20.20">
    <property type="entry name" value="Dihydropteroate synthase-like"/>
    <property type="match status" value="1"/>
</dbReference>
<keyword evidence="6 9" id="KW-0479">Metal-binding</keyword>
<dbReference type="NCBIfam" id="TIGR01496">
    <property type="entry name" value="DHPS"/>
    <property type="match status" value="1"/>
</dbReference>
<comment type="function">
    <text evidence="9">Catalyzes the condensation of para-aminobenzoate (pABA) with 6-hydroxymethyl-7,8-dihydropterin diphosphate (DHPt-PP) to form 7,8-dihydropteroate (H2Pte), the immediate precursor of folate derivatives.</text>
</comment>
<comment type="pathway">
    <text evidence="3 9">Cofactor biosynthesis; tetrahydrofolate biosynthesis; 7,8-dihydrofolate from 2-amino-4-hydroxy-6-hydroxymethyl-7,8-dihydropteridine diphosphate and 4-aminobenzoate: step 1/2.</text>
</comment>
<keyword evidence="5 9" id="KW-0808">Transferase</keyword>